<keyword evidence="2" id="KW-1133">Transmembrane helix</keyword>
<dbReference type="AlphaFoldDB" id="A0AAD7JM60"/>
<proteinExistence type="predicted"/>
<evidence type="ECO:0000313" key="4">
    <source>
        <dbReference type="Proteomes" id="UP001215598"/>
    </source>
</evidence>
<comment type="caution">
    <text evidence="3">The sequence shown here is derived from an EMBL/GenBank/DDBJ whole genome shotgun (WGS) entry which is preliminary data.</text>
</comment>
<feature type="transmembrane region" description="Helical" evidence="2">
    <location>
        <begin position="232"/>
        <end position="254"/>
    </location>
</feature>
<reference evidence="3" key="1">
    <citation type="submission" date="2023-03" db="EMBL/GenBank/DDBJ databases">
        <title>Massive genome expansion in bonnet fungi (Mycena s.s.) driven by repeated elements and novel gene families across ecological guilds.</title>
        <authorList>
            <consortium name="Lawrence Berkeley National Laboratory"/>
            <person name="Harder C.B."/>
            <person name="Miyauchi S."/>
            <person name="Viragh M."/>
            <person name="Kuo A."/>
            <person name="Thoen E."/>
            <person name="Andreopoulos B."/>
            <person name="Lu D."/>
            <person name="Skrede I."/>
            <person name="Drula E."/>
            <person name="Henrissat B."/>
            <person name="Morin E."/>
            <person name="Kohler A."/>
            <person name="Barry K."/>
            <person name="LaButti K."/>
            <person name="Morin E."/>
            <person name="Salamov A."/>
            <person name="Lipzen A."/>
            <person name="Mereny Z."/>
            <person name="Hegedus B."/>
            <person name="Baldrian P."/>
            <person name="Stursova M."/>
            <person name="Weitz H."/>
            <person name="Taylor A."/>
            <person name="Grigoriev I.V."/>
            <person name="Nagy L.G."/>
            <person name="Martin F."/>
            <person name="Kauserud H."/>
        </authorList>
    </citation>
    <scope>NUCLEOTIDE SEQUENCE</scope>
    <source>
        <strain evidence="3">CBHHK182m</strain>
    </source>
</reference>
<protein>
    <submittedName>
        <fullName evidence="3">Uncharacterized protein</fullName>
    </submittedName>
</protein>
<feature type="region of interest" description="Disordered" evidence="1">
    <location>
        <begin position="203"/>
        <end position="225"/>
    </location>
</feature>
<feature type="region of interest" description="Disordered" evidence="1">
    <location>
        <begin position="92"/>
        <end position="147"/>
    </location>
</feature>
<gene>
    <name evidence="3" type="ORF">B0H16DRAFT_337512</name>
</gene>
<keyword evidence="4" id="KW-1185">Reference proteome</keyword>
<evidence type="ECO:0000256" key="1">
    <source>
        <dbReference type="SAM" id="MobiDB-lite"/>
    </source>
</evidence>
<keyword evidence="2" id="KW-0812">Transmembrane</keyword>
<dbReference type="EMBL" id="JARKIB010000021">
    <property type="protein sequence ID" value="KAJ7767785.1"/>
    <property type="molecule type" value="Genomic_DNA"/>
</dbReference>
<name>A0AAD7JM60_9AGAR</name>
<evidence type="ECO:0000313" key="3">
    <source>
        <dbReference type="EMBL" id="KAJ7767785.1"/>
    </source>
</evidence>
<dbReference type="Proteomes" id="UP001215598">
    <property type="component" value="Unassembled WGS sequence"/>
</dbReference>
<keyword evidence="2" id="KW-0472">Membrane</keyword>
<feature type="compositionally biased region" description="Low complexity" evidence="1">
    <location>
        <begin position="92"/>
        <end position="113"/>
    </location>
</feature>
<feature type="region of interest" description="Disordered" evidence="1">
    <location>
        <begin position="298"/>
        <end position="321"/>
    </location>
</feature>
<organism evidence="3 4">
    <name type="scientific">Mycena metata</name>
    <dbReference type="NCBI Taxonomy" id="1033252"/>
    <lineage>
        <taxon>Eukaryota</taxon>
        <taxon>Fungi</taxon>
        <taxon>Dikarya</taxon>
        <taxon>Basidiomycota</taxon>
        <taxon>Agaricomycotina</taxon>
        <taxon>Agaricomycetes</taxon>
        <taxon>Agaricomycetidae</taxon>
        <taxon>Agaricales</taxon>
        <taxon>Marasmiineae</taxon>
        <taxon>Mycenaceae</taxon>
        <taxon>Mycena</taxon>
    </lineage>
</organism>
<accession>A0AAD7JM60</accession>
<sequence length="321" mass="34249">MIISNPISSPLYDQITVTYTVEAGDPPQFFFEIVDNQRRIDVSNKELYSTSGSFFTIPGDVGPHFIEAYNTLDIVGESQPFAKGPTYTIVPVSTTGSTTTTTPGAPPTSQSTTENIPPPTSGTKQTDSMDNRDSPTPDVPARTSGPSTPSYHSFILGLQLLSDCYFRFSAPNDMLDSLSPIPLLIPSTTTFYKSLSGSVTTVEDEETASPLSSSNSPPPGVPSITNAKSHNLAPIIGAAVGGAIVLAVCVSFLVRRRRKPNLAPSQLDTIPTNSPSAINPFLSFVAHPNEKQWRDFSVTSRFGGSTSSTASDDPPPEYHLS</sequence>
<evidence type="ECO:0000256" key="2">
    <source>
        <dbReference type="SAM" id="Phobius"/>
    </source>
</evidence>